<dbReference type="GeneTree" id="ENSGT01030000238302"/>
<sequence>MATARGLELDDYGIPFYLQYLAHWPEYFIVPEAPGGELMGYSGCPGPGPAASGPQRSAGAPAALGPRGGRAASGAELRARARASLRPPRASPGPGS</sequence>
<name>A0A493SV64_ANAPP</name>
<dbReference type="STRING" id="8840.ENSAPLP00000017494"/>
<reference evidence="2" key="2">
    <citation type="submission" date="2025-08" db="UniProtKB">
        <authorList>
            <consortium name="Ensembl"/>
        </authorList>
    </citation>
    <scope>IDENTIFICATION</scope>
</reference>
<reference evidence="2" key="3">
    <citation type="submission" date="2025-09" db="UniProtKB">
        <authorList>
            <consortium name="Ensembl"/>
        </authorList>
    </citation>
    <scope>IDENTIFICATION</scope>
</reference>
<evidence type="ECO:0000256" key="1">
    <source>
        <dbReference type="SAM" id="MobiDB-lite"/>
    </source>
</evidence>
<evidence type="ECO:0008006" key="4">
    <source>
        <dbReference type="Google" id="ProtNLM"/>
    </source>
</evidence>
<dbReference type="AlphaFoldDB" id="A0A493SV64"/>
<evidence type="ECO:0000313" key="3">
    <source>
        <dbReference type="Proteomes" id="UP000016666"/>
    </source>
</evidence>
<accession>A0A493SV64</accession>
<protein>
    <recommendedName>
        <fullName evidence="4">N-acetyltransferase domain-containing protein</fullName>
    </recommendedName>
</protein>
<feature type="region of interest" description="Disordered" evidence="1">
    <location>
        <begin position="41"/>
        <end position="96"/>
    </location>
</feature>
<keyword evidence="3" id="KW-1185">Reference proteome</keyword>
<organism evidence="2 3">
    <name type="scientific">Anas platyrhynchos platyrhynchos</name>
    <name type="common">Northern mallard</name>
    <dbReference type="NCBI Taxonomy" id="8840"/>
    <lineage>
        <taxon>Eukaryota</taxon>
        <taxon>Metazoa</taxon>
        <taxon>Chordata</taxon>
        <taxon>Craniata</taxon>
        <taxon>Vertebrata</taxon>
        <taxon>Euteleostomi</taxon>
        <taxon>Archelosauria</taxon>
        <taxon>Archosauria</taxon>
        <taxon>Dinosauria</taxon>
        <taxon>Saurischia</taxon>
        <taxon>Theropoda</taxon>
        <taxon>Coelurosauria</taxon>
        <taxon>Aves</taxon>
        <taxon>Neognathae</taxon>
        <taxon>Galloanserae</taxon>
        <taxon>Anseriformes</taxon>
        <taxon>Anatidae</taxon>
        <taxon>Anatinae</taxon>
        <taxon>Anas</taxon>
    </lineage>
</organism>
<dbReference type="Ensembl" id="ENSAPLT00000020481.1">
    <property type="protein sequence ID" value="ENSAPLP00000017494.1"/>
    <property type="gene ID" value="ENSAPLG00000019463.1"/>
</dbReference>
<feature type="compositionally biased region" description="Low complexity" evidence="1">
    <location>
        <begin position="41"/>
        <end position="88"/>
    </location>
</feature>
<reference evidence="3" key="1">
    <citation type="submission" date="2017-10" db="EMBL/GenBank/DDBJ databases">
        <title>A new Pekin duck reference genome.</title>
        <authorList>
            <person name="Hou Z.-C."/>
            <person name="Zhou Z.-K."/>
            <person name="Zhu F."/>
            <person name="Hou S.-S."/>
        </authorList>
    </citation>
    <scope>NUCLEOTIDE SEQUENCE [LARGE SCALE GENOMIC DNA]</scope>
</reference>
<evidence type="ECO:0000313" key="2">
    <source>
        <dbReference type="Ensembl" id="ENSAPLP00000017494.1"/>
    </source>
</evidence>
<proteinExistence type="predicted"/>
<dbReference type="Proteomes" id="UP000016666">
    <property type="component" value="Unassembled WGS sequence"/>
</dbReference>